<organism evidence="2 3">
    <name type="scientific">Tilletiopsis washingtonensis</name>
    <dbReference type="NCBI Taxonomy" id="58919"/>
    <lineage>
        <taxon>Eukaryota</taxon>
        <taxon>Fungi</taxon>
        <taxon>Dikarya</taxon>
        <taxon>Basidiomycota</taxon>
        <taxon>Ustilaginomycotina</taxon>
        <taxon>Exobasidiomycetes</taxon>
        <taxon>Entylomatales</taxon>
        <taxon>Entylomatales incertae sedis</taxon>
        <taxon>Tilletiopsis</taxon>
    </lineage>
</organism>
<feature type="compositionally biased region" description="Low complexity" evidence="1">
    <location>
        <begin position="617"/>
        <end position="629"/>
    </location>
</feature>
<accession>A0A316Z8P3</accession>
<feature type="compositionally biased region" description="Pro residues" evidence="1">
    <location>
        <begin position="849"/>
        <end position="858"/>
    </location>
</feature>
<gene>
    <name evidence="2" type="ORF">FA09DRAFT_330476</name>
</gene>
<feature type="compositionally biased region" description="Basic and acidic residues" evidence="1">
    <location>
        <begin position="653"/>
        <end position="663"/>
    </location>
</feature>
<feature type="compositionally biased region" description="Basic and acidic residues" evidence="1">
    <location>
        <begin position="772"/>
        <end position="789"/>
    </location>
</feature>
<evidence type="ECO:0000256" key="1">
    <source>
        <dbReference type="SAM" id="MobiDB-lite"/>
    </source>
</evidence>
<feature type="compositionally biased region" description="Polar residues" evidence="1">
    <location>
        <begin position="397"/>
        <end position="412"/>
    </location>
</feature>
<feature type="compositionally biased region" description="Basic and acidic residues" evidence="1">
    <location>
        <begin position="670"/>
        <end position="681"/>
    </location>
</feature>
<dbReference type="Proteomes" id="UP000245946">
    <property type="component" value="Unassembled WGS sequence"/>
</dbReference>
<feature type="compositionally biased region" description="Polar residues" evidence="1">
    <location>
        <begin position="800"/>
        <end position="813"/>
    </location>
</feature>
<feature type="compositionally biased region" description="Basic and acidic residues" evidence="1">
    <location>
        <begin position="444"/>
        <end position="453"/>
    </location>
</feature>
<feature type="compositionally biased region" description="Polar residues" evidence="1">
    <location>
        <begin position="512"/>
        <end position="521"/>
    </location>
</feature>
<dbReference type="GeneID" id="37270160"/>
<feature type="compositionally biased region" description="Low complexity" evidence="1">
    <location>
        <begin position="455"/>
        <end position="473"/>
    </location>
</feature>
<keyword evidence="3" id="KW-1185">Reference proteome</keyword>
<feature type="compositionally biased region" description="Polar residues" evidence="1">
    <location>
        <begin position="225"/>
        <end position="236"/>
    </location>
</feature>
<evidence type="ECO:0000313" key="2">
    <source>
        <dbReference type="EMBL" id="PWN97312.1"/>
    </source>
</evidence>
<dbReference type="EMBL" id="KZ819295">
    <property type="protein sequence ID" value="PWN97312.1"/>
    <property type="molecule type" value="Genomic_DNA"/>
</dbReference>
<reference evidence="2 3" key="1">
    <citation type="journal article" date="2018" name="Mol. Biol. Evol.">
        <title>Broad Genomic Sampling Reveals a Smut Pathogenic Ancestry of the Fungal Clade Ustilaginomycotina.</title>
        <authorList>
            <person name="Kijpornyongpan T."/>
            <person name="Mondo S.J."/>
            <person name="Barry K."/>
            <person name="Sandor L."/>
            <person name="Lee J."/>
            <person name="Lipzen A."/>
            <person name="Pangilinan J."/>
            <person name="LaButti K."/>
            <person name="Hainaut M."/>
            <person name="Henrissat B."/>
            <person name="Grigoriev I.V."/>
            <person name="Spatafora J.W."/>
            <person name="Aime M.C."/>
        </authorList>
    </citation>
    <scope>NUCLEOTIDE SEQUENCE [LARGE SCALE GENOMIC DNA]</scope>
    <source>
        <strain evidence="2 3">MCA 4186</strain>
    </source>
</reference>
<feature type="compositionally biased region" description="Basic residues" evidence="1">
    <location>
        <begin position="361"/>
        <end position="370"/>
    </location>
</feature>
<name>A0A316Z8P3_9BASI</name>
<evidence type="ECO:0000313" key="3">
    <source>
        <dbReference type="Proteomes" id="UP000245946"/>
    </source>
</evidence>
<feature type="region of interest" description="Disordered" evidence="1">
    <location>
        <begin position="922"/>
        <end position="954"/>
    </location>
</feature>
<feature type="region of interest" description="Disordered" evidence="1">
    <location>
        <begin position="225"/>
        <end position="258"/>
    </location>
</feature>
<feature type="region of interest" description="Disordered" evidence="1">
    <location>
        <begin position="841"/>
        <end position="863"/>
    </location>
</feature>
<feature type="compositionally biased region" description="Low complexity" evidence="1">
    <location>
        <begin position="685"/>
        <end position="696"/>
    </location>
</feature>
<feature type="region of interest" description="Disordered" evidence="1">
    <location>
        <begin position="58"/>
        <end position="94"/>
    </location>
</feature>
<proteinExistence type="predicted"/>
<feature type="region of interest" description="Disordered" evidence="1">
    <location>
        <begin position="361"/>
        <end position="827"/>
    </location>
</feature>
<feature type="compositionally biased region" description="Low complexity" evidence="1">
    <location>
        <begin position="489"/>
        <end position="511"/>
    </location>
</feature>
<sequence length="954" mass="102641">MPSTVRLPGETASQKKARIDEECRQLRAIAPERRTTAQRARIKLLRASGRLKMQAAAGMDAADRPARASASFGMGTSSAGRPPPLASSSKVPLGPSAKTAPLPWKLTHPLLRPVDAPPGAGVGVLFAATFAALPANFEHVGNIVAAQFRQLAKDDRLRTPQLLMLPKLECDFRALRPPEADYAEHLALPAGAIHDRAIISSALDRLLKLRHKNGRLVLKLRTQRALTSDSGTNQPDGNRAPEEQPDDEQSANQQLMPVRDYYRVEAELRLMKVENATLKAKLEGSAARPGATSHASGGAATAFDLSAETRLSAALSDLAQAQASSHESQQLVADLRRRLDEAQTHGREQQARVEKLQARLVKTKNKHKAQRDKSSTGELAEGSPKPANSPPAPSRATAESSSSALFRSATTLPSPPRAGASGTSQPAIKREEIEEMEVDQLAADSEHSVERSTRAARTPAAPARADSAAPPISAKRKGKAKATEVVEVSSDAESDASSSSSGSGSESQASSRPSVQAQASAQRGRPDVIVVDGAESSSRSSSGARAPTRILPPVAPPRQSEAGPASSRKARNQDAAREKARELANKERASEEKARLRRERKAAQARMLLEEQRARAAAEVAEAQRRAGAPSSAVESQRAAEKSAHKAAKRARKEKERADREEMLAAQARLAERQARVDRAPDPPAVTSAASTSAPASKKRRRETDNEDQQARPGGSSRSRPRRSDASSGDARFSEWQRDVAMQGGAGDAASNDDDDATSMEQFLEYQRWKQRMKDLRRQKDSRMGRQSDAEEDAPVAAAQSGSGAAWNSTPSTRRPAAALPVGSSTDSSFARLELQRAVPLQAAQSGAPMPPVAPPGPASRKRWTQEELRALEDACKANLSRRDLRYHQDRQEAVYDAFCNATGPPFRTISGVCQKAYESMYWPPDKRPIGPNSRAGPAQPSSARRRERRADAI</sequence>
<feature type="compositionally biased region" description="Basic and acidic residues" evidence="1">
    <location>
        <begin position="571"/>
        <end position="594"/>
    </location>
</feature>
<dbReference type="AlphaFoldDB" id="A0A316Z8P3"/>
<protein>
    <submittedName>
        <fullName evidence="2">Uncharacterized protein</fullName>
    </submittedName>
</protein>
<dbReference type="RefSeq" id="XP_025597591.1">
    <property type="nucleotide sequence ID" value="XM_025742616.1"/>
</dbReference>